<dbReference type="Gene3D" id="2.60.40.640">
    <property type="match status" value="2"/>
</dbReference>
<dbReference type="EMBL" id="CH476733">
    <property type="protein sequence ID" value="EIE77664.1"/>
    <property type="molecule type" value="Genomic_DNA"/>
</dbReference>
<dbReference type="InterPro" id="IPR050357">
    <property type="entry name" value="Arrestin_domain-protein"/>
</dbReference>
<evidence type="ECO:0000313" key="4">
    <source>
        <dbReference type="Proteomes" id="UP000009138"/>
    </source>
</evidence>
<dbReference type="InterPro" id="IPR014752">
    <property type="entry name" value="Arrestin-like_C"/>
</dbReference>
<dbReference type="OrthoDB" id="7785529at2759"/>
<reference evidence="3 4" key="1">
    <citation type="journal article" date="2009" name="PLoS Genet.">
        <title>Genomic analysis of the basal lineage fungus Rhizopus oryzae reveals a whole-genome duplication.</title>
        <authorList>
            <person name="Ma L.-J."/>
            <person name="Ibrahim A.S."/>
            <person name="Skory C."/>
            <person name="Grabherr M.G."/>
            <person name="Burger G."/>
            <person name="Butler M."/>
            <person name="Elias M."/>
            <person name="Idnurm A."/>
            <person name="Lang B.F."/>
            <person name="Sone T."/>
            <person name="Abe A."/>
            <person name="Calvo S.E."/>
            <person name="Corrochano L.M."/>
            <person name="Engels R."/>
            <person name="Fu J."/>
            <person name="Hansberg W."/>
            <person name="Kim J.-M."/>
            <person name="Kodira C.D."/>
            <person name="Koehrsen M.J."/>
            <person name="Liu B."/>
            <person name="Miranda-Saavedra D."/>
            <person name="O'Leary S."/>
            <person name="Ortiz-Castellanos L."/>
            <person name="Poulter R."/>
            <person name="Rodriguez-Romero J."/>
            <person name="Ruiz-Herrera J."/>
            <person name="Shen Y.-Q."/>
            <person name="Zeng Q."/>
            <person name="Galagan J."/>
            <person name="Birren B.W."/>
            <person name="Cuomo C.A."/>
            <person name="Wickes B.L."/>
        </authorList>
    </citation>
    <scope>NUCLEOTIDE SEQUENCE [LARGE SCALE GENOMIC DNA]</scope>
    <source>
        <strain evidence="4">RA 99-880 / ATCC MYA-4621 / FGSC 9543 / NRRL 43880</strain>
    </source>
</reference>
<dbReference type="VEuPathDB" id="FungiDB:RO3G_02368"/>
<dbReference type="InterPro" id="IPR011022">
    <property type="entry name" value="Arrestin_C-like"/>
</dbReference>
<feature type="region of interest" description="Disordered" evidence="1">
    <location>
        <begin position="499"/>
        <end position="540"/>
    </location>
</feature>
<keyword evidence="4" id="KW-1185">Reference proteome</keyword>
<dbReference type="PANTHER" id="PTHR11188">
    <property type="entry name" value="ARRESTIN DOMAIN CONTAINING PROTEIN"/>
    <property type="match status" value="1"/>
</dbReference>
<dbReference type="PANTHER" id="PTHR11188:SF17">
    <property type="entry name" value="FI21816P1"/>
    <property type="match status" value="1"/>
</dbReference>
<dbReference type="GeneID" id="93609340"/>
<evidence type="ECO:0000259" key="2">
    <source>
        <dbReference type="SMART" id="SM01017"/>
    </source>
</evidence>
<sequence>MTDLFKSKENEFYIELKQERYYFPGDDISGIYCNIVLDLKKSTKTNNIKLSLEGVAEIGGKSTAIYSKSIYVSQPPEGEKSYLLDACTHRFPFTMRIPKASDYELPSTLMIPKLLKISYKLVAVRNRPYAIMEKFCSTATETVTILEDINVESDELNREHHQIKEFALTKETDKVKVTITLKKRGAVKGDTIPIYVTIHHIGAITKEKGIKVQLVRYVYYGKNKNELFGPKSLSETSSDIEISGPVDFTDTFSLKLPIPKTSCPTVDTSCPSFRIEYNIKATVNLNDKNRFKKDKQSGTVIFNIPFIIGTRPKLDFSIEDDNDDGELEEIEEENLEYEQVFEKMKELDINSATTAPITPISPLKKLEETFQKPNEFIPDEKDYRTLKPLPRLQEQPPLTRATTLSSTSSIPLIHSPLEETFSPTLENVPVANSKVTIISPSLEYLHELQSSSSNLGQIKQETIMPNDGFNNQYQQVSSIHRRESMRWVVRADNLSTDYNNKANYTTTKTISPPPLPPRPAKPRKSISDKFSPPPVPSRPIRFASMSTPLTPTSPGIENVKFDTTPPLHHHLFSHQPSQSLSSIPVHKPLPQASASMTSVQDMPYSPQYHHQFMSMPSIYPPQSGYHDHNYYVQPTSQDIQNYHPAYTNNYPNNHSFPNGSYGNNYPASVNQPHQPHQPHQPYQPYYSF</sequence>
<feature type="domain" description="Arrestin C-terminal-like" evidence="2">
    <location>
        <begin position="171"/>
        <end position="313"/>
    </location>
</feature>
<feature type="region of interest" description="Disordered" evidence="1">
    <location>
        <begin position="669"/>
        <end position="688"/>
    </location>
</feature>
<dbReference type="STRING" id="246409.I1BN84"/>
<dbReference type="GO" id="GO:0005737">
    <property type="term" value="C:cytoplasm"/>
    <property type="evidence" value="ECO:0007669"/>
    <property type="project" value="TreeGrafter"/>
</dbReference>
<evidence type="ECO:0000313" key="3">
    <source>
        <dbReference type="EMBL" id="EIE77664.1"/>
    </source>
</evidence>
<dbReference type="OMA" id="ITATHKK"/>
<feature type="compositionally biased region" description="Low complexity" evidence="1">
    <location>
        <begin position="671"/>
        <end position="688"/>
    </location>
</feature>
<dbReference type="RefSeq" id="XP_067513060.1">
    <property type="nucleotide sequence ID" value="XM_067656959.1"/>
</dbReference>
<evidence type="ECO:0000256" key="1">
    <source>
        <dbReference type="SAM" id="MobiDB-lite"/>
    </source>
</evidence>
<proteinExistence type="predicted"/>
<dbReference type="AlphaFoldDB" id="I1BN84"/>
<dbReference type="GO" id="GO:0015031">
    <property type="term" value="P:protein transport"/>
    <property type="evidence" value="ECO:0007669"/>
    <property type="project" value="TreeGrafter"/>
</dbReference>
<gene>
    <name evidence="3" type="ORF">RO3G_02368</name>
</gene>
<dbReference type="Proteomes" id="UP000009138">
    <property type="component" value="Unassembled WGS sequence"/>
</dbReference>
<dbReference type="InterPro" id="IPR014756">
    <property type="entry name" value="Ig_E-set"/>
</dbReference>
<dbReference type="SMART" id="SM01017">
    <property type="entry name" value="Arrestin_C"/>
    <property type="match status" value="1"/>
</dbReference>
<dbReference type="eggNOG" id="ENOG502T9RK">
    <property type="taxonomic scope" value="Eukaryota"/>
</dbReference>
<dbReference type="Pfam" id="PF02752">
    <property type="entry name" value="Arrestin_C"/>
    <property type="match status" value="1"/>
</dbReference>
<dbReference type="InParanoid" id="I1BN84"/>
<feature type="compositionally biased region" description="Low complexity" evidence="1">
    <location>
        <begin position="499"/>
        <end position="509"/>
    </location>
</feature>
<name>I1BN84_RHIO9</name>
<dbReference type="SUPFAM" id="SSF81296">
    <property type="entry name" value="E set domains"/>
    <property type="match status" value="2"/>
</dbReference>
<organism evidence="3 4">
    <name type="scientific">Rhizopus delemar (strain RA 99-880 / ATCC MYA-4621 / FGSC 9543 / NRRL 43880)</name>
    <name type="common">Mucormycosis agent</name>
    <name type="synonym">Rhizopus arrhizus var. delemar</name>
    <dbReference type="NCBI Taxonomy" id="246409"/>
    <lineage>
        <taxon>Eukaryota</taxon>
        <taxon>Fungi</taxon>
        <taxon>Fungi incertae sedis</taxon>
        <taxon>Mucoromycota</taxon>
        <taxon>Mucoromycotina</taxon>
        <taxon>Mucoromycetes</taxon>
        <taxon>Mucorales</taxon>
        <taxon>Mucorineae</taxon>
        <taxon>Rhizopodaceae</taxon>
        <taxon>Rhizopus</taxon>
    </lineage>
</organism>
<accession>I1BN84</accession>
<protein>
    <recommendedName>
        <fullName evidence="2">Arrestin C-terminal-like domain-containing protein</fullName>
    </recommendedName>
</protein>